<gene>
    <name evidence="1" type="ORF">ACFYXQ_34480</name>
</gene>
<dbReference type="InterPro" id="IPR044855">
    <property type="entry name" value="CoA-Trfase_III_dom3_sf"/>
</dbReference>
<dbReference type="Gene3D" id="3.30.1540.10">
    <property type="entry name" value="formyl-coa transferase, domain 3"/>
    <property type="match status" value="1"/>
</dbReference>
<keyword evidence="2" id="KW-1185">Reference proteome</keyword>
<comment type="caution">
    <text evidence="1">The sequence shown here is derived from an EMBL/GenBank/DDBJ whole genome shotgun (WGS) entry which is preliminary data.</text>
</comment>
<protein>
    <submittedName>
        <fullName evidence="1">CaiB/BaiF CoA transferase family protein</fullName>
    </submittedName>
</protein>
<dbReference type="RefSeq" id="WP_387406211.1">
    <property type="nucleotide sequence ID" value="NZ_JBIAQY010000015.1"/>
</dbReference>
<accession>A0ABW6SCH0</accession>
<evidence type="ECO:0000313" key="1">
    <source>
        <dbReference type="EMBL" id="MFF3572886.1"/>
    </source>
</evidence>
<dbReference type="SUPFAM" id="SSF89796">
    <property type="entry name" value="CoA-transferase family III (CaiB/BaiF)"/>
    <property type="match status" value="1"/>
</dbReference>
<reference evidence="1 2" key="1">
    <citation type="submission" date="2024-10" db="EMBL/GenBank/DDBJ databases">
        <title>The Natural Products Discovery Center: Release of the First 8490 Sequenced Strains for Exploring Actinobacteria Biosynthetic Diversity.</title>
        <authorList>
            <person name="Kalkreuter E."/>
            <person name="Kautsar S.A."/>
            <person name="Yang D."/>
            <person name="Bader C.D."/>
            <person name="Teijaro C.N."/>
            <person name="Fluegel L."/>
            <person name="Davis C.M."/>
            <person name="Simpson J.R."/>
            <person name="Lauterbach L."/>
            <person name="Steele A.D."/>
            <person name="Gui C."/>
            <person name="Meng S."/>
            <person name="Li G."/>
            <person name="Viehrig K."/>
            <person name="Ye F."/>
            <person name="Su P."/>
            <person name="Kiefer A.F."/>
            <person name="Nichols A."/>
            <person name="Cepeda A.J."/>
            <person name="Yan W."/>
            <person name="Fan B."/>
            <person name="Jiang Y."/>
            <person name="Adhikari A."/>
            <person name="Zheng C.-J."/>
            <person name="Schuster L."/>
            <person name="Cowan T.M."/>
            <person name="Smanski M.J."/>
            <person name="Chevrette M.G."/>
            <person name="De Carvalho L.P.S."/>
            <person name="Shen B."/>
        </authorList>
    </citation>
    <scope>NUCLEOTIDE SEQUENCE [LARGE SCALE GENOMIC DNA]</scope>
    <source>
        <strain evidence="1 2">NPDC002593</strain>
    </source>
</reference>
<organism evidence="1 2">
    <name type="scientific">Nocardia jiangxiensis</name>
    <dbReference type="NCBI Taxonomy" id="282685"/>
    <lineage>
        <taxon>Bacteria</taxon>
        <taxon>Bacillati</taxon>
        <taxon>Actinomycetota</taxon>
        <taxon>Actinomycetes</taxon>
        <taxon>Mycobacteriales</taxon>
        <taxon>Nocardiaceae</taxon>
        <taxon>Nocardia</taxon>
    </lineage>
</organism>
<keyword evidence="1" id="KW-0808">Transferase</keyword>
<dbReference type="PANTHER" id="PTHR48228">
    <property type="entry name" value="SUCCINYL-COA--D-CITRAMALATE COA-TRANSFERASE"/>
    <property type="match status" value="1"/>
</dbReference>
<dbReference type="Proteomes" id="UP001601992">
    <property type="component" value="Unassembled WGS sequence"/>
</dbReference>
<dbReference type="PANTHER" id="PTHR48228:SF5">
    <property type="entry name" value="ALPHA-METHYLACYL-COA RACEMASE"/>
    <property type="match status" value="1"/>
</dbReference>
<dbReference type="EMBL" id="JBIAQY010000015">
    <property type="protein sequence ID" value="MFF3572886.1"/>
    <property type="molecule type" value="Genomic_DNA"/>
</dbReference>
<name>A0ABW6SCH0_9NOCA</name>
<dbReference type="InterPro" id="IPR003673">
    <property type="entry name" value="CoA-Trfase_fam_III"/>
</dbReference>
<sequence>MNSNGSGESGFTGPLRGIRVVELGGIGPGPFCAMLLADLGADVVRVDRVTGGGLVGPNSDHRAELINRGRRSVAIDLKQPDGLEMALQLIDRADVLIEGFRPGVTERLGLGPEDCAARNPGLVYGRMTGYGQSGPMSQEVGHDINYVALSGVLSMIGRRGQPPTPPLSLVGDFGGGGMLLALGVLGALVERQRSGLGQVIDASMAEGAALLGTAFFGFRQNDTWSAERGTNIVDSGAPFYDAYETADGKWLSVAAMEPHFYRELIEFLDIRDELPDQNDRAQWPRMKLIFADAVRKRTRDEWVAAARGRSVCIAPVLDAAEAAVHEHSLARSSFVEVDGFVQPAPAPRFSRTPAQVDRRPPVPGEHTLSALTEWGVPPHAVAAALGTGALRRGAPSPSSTEG</sequence>
<evidence type="ECO:0000313" key="2">
    <source>
        <dbReference type="Proteomes" id="UP001601992"/>
    </source>
</evidence>
<dbReference type="GO" id="GO:0016740">
    <property type="term" value="F:transferase activity"/>
    <property type="evidence" value="ECO:0007669"/>
    <property type="project" value="UniProtKB-KW"/>
</dbReference>
<dbReference type="Pfam" id="PF02515">
    <property type="entry name" value="CoA_transf_3"/>
    <property type="match status" value="1"/>
</dbReference>
<proteinExistence type="predicted"/>
<dbReference type="InterPro" id="IPR050509">
    <property type="entry name" value="CoA-transferase_III"/>
</dbReference>
<dbReference type="Gene3D" id="3.40.50.10540">
    <property type="entry name" value="Crotonobetainyl-coa:carnitine coa-transferase, domain 1"/>
    <property type="match status" value="1"/>
</dbReference>
<dbReference type="InterPro" id="IPR023606">
    <property type="entry name" value="CoA-Trfase_III_dom_1_sf"/>
</dbReference>